<dbReference type="AlphaFoldDB" id="A0A7E4UQK7"/>
<evidence type="ECO:0000256" key="4">
    <source>
        <dbReference type="ARBA" id="ARBA00022679"/>
    </source>
</evidence>
<proteinExistence type="inferred from homology"/>
<dbReference type="PANTHER" id="PTHR21645:SF2">
    <property type="entry name" value="GLYCOSYLTRANSFERASE FAMILY 92 PROTEIN F59C6.8"/>
    <property type="match status" value="1"/>
</dbReference>
<dbReference type="InterPro" id="IPR008166">
    <property type="entry name" value="Glyco_transf_92"/>
</dbReference>
<comment type="subcellular location">
    <subcellularLocation>
        <location evidence="1">Membrane</location>
        <topology evidence="1">Single-pass membrane protein</topology>
    </subcellularLocation>
</comment>
<keyword evidence="6" id="KW-1133">Transmembrane helix</keyword>
<evidence type="ECO:0000256" key="5">
    <source>
        <dbReference type="ARBA" id="ARBA00022692"/>
    </source>
</evidence>
<keyword evidence="9" id="KW-1185">Reference proteome</keyword>
<keyword evidence="7" id="KW-0472">Membrane</keyword>
<keyword evidence="3 8" id="KW-0328">Glycosyltransferase</keyword>
<keyword evidence="5" id="KW-0812">Transmembrane</keyword>
<reference evidence="9" key="1">
    <citation type="journal article" date="2013" name="Genetics">
        <title>The draft genome and transcriptome of Panagrellus redivivus are shaped by the harsh demands of a free-living lifestyle.</title>
        <authorList>
            <person name="Srinivasan J."/>
            <person name="Dillman A.R."/>
            <person name="Macchietto M.G."/>
            <person name="Heikkinen L."/>
            <person name="Lakso M."/>
            <person name="Fracchia K.M."/>
            <person name="Antoshechkin I."/>
            <person name="Mortazavi A."/>
            <person name="Wong G."/>
            <person name="Sternberg P.W."/>
        </authorList>
    </citation>
    <scope>NUCLEOTIDE SEQUENCE [LARGE SCALE GENOMIC DNA]</scope>
    <source>
        <strain evidence="9">MT8872</strain>
    </source>
</reference>
<dbReference type="InterPro" id="IPR052012">
    <property type="entry name" value="GTase_92"/>
</dbReference>
<evidence type="ECO:0000256" key="2">
    <source>
        <dbReference type="ARBA" id="ARBA00007647"/>
    </source>
</evidence>
<evidence type="ECO:0000256" key="8">
    <source>
        <dbReference type="RuleBase" id="RU366017"/>
    </source>
</evidence>
<protein>
    <recommendedName>
        <fullName evidence="8">Glycosyltransferase family 92 protein</fullName>
        <ecNumber evidence="8">2.4.1.-</ecNumber>
    </recommendedName>
</protein>
<evidence type="ECO:0000256" key="7">
    <source>
        <dbReference type="ARBA" id="ARBA00023136"/>
    </source>
</evidence>
<sequence length="261" mass="29282">MVLQDCFLRYRESAEFIIVSDFDEIFVPLIGASLKDEFSFWKNLKPMASAFLYPRSPASAITGSSIQTFNFFDTLYSIRVDTTALKLPTKAVYNSQYAETVWIHWPGIAKTNAYVIPDGEGLCLHLKYHYTDGKQASVPTGDLLPDHVKKTLLRRGPIVNYTRAAFNVPNLPSAPFQYAGIIYNSFLNFAKLLEGQYYPVGICPTPTVCDFPTINMTCTIAVRSYRTQCVPEKNMCFSIPINPSASMITKQNGCALDNFMV</sequence>
<keyword evidence="4 8" id="KW-0808">Transferase</keyword>
<organism evidence="9 10">
    <name type="scientific">Panagrellus redivivus</name>
    <name type="common">Microworm</name>
    <dbReference type="NCBI Taxonomy" id="6233"/>
    <lineage>
        <taxon>Eukaryota</taxon>
        <taxon>Metazoa</taxon>
        <taxon>Ecdysozoa</taxon>
        <taxon>Nematoda</taxon>
        <taxon>Chromadorea</taxon>
        <taxon>Rhabditida</taxon>
        <taxon>Tylenchina</taxon>
        <taxon>Panagrolaimomorpha</taxon>
        <taxon>Panagrolaimoidea</taxon>
        <taxon>Panagrolaimidae</taxon>
        <taxon>Panagrellus</taxon>
    </lineage>
</organism>
<dbReference type="Proteomes" id="UP000492821">
    <property type="component" value="Unassembled WGS sequence"/>
</dbReference>
<name>A0A7E4UQK7_PANRE</name>
<evidence type="ECO:0000313" key="10">
    <source>
        <dbReference type="WBParaSite" id="Pan_g11612.t1"/>
    </source>
</evidence>
<dbReference type="EC" id="2.4.1.-" evidence="8"/>
<dbReference type="Pfam" id="PF01697">
    <property type="entry name" value="Glyco_transf_92"/>
    <property type="match status" value="1"/>
</dbReference>
<dbReference type="GO" id="GO:0016757">
    <property type="term" value="F:glycosyltransferase activity"/>
    <property type="evidence" value="ECO:0007669"/>
    <property type="project" value="UniProtKB-UniRule"/>
</dbReference>
<evidence type="ECO:0000256" key="3">
    <source>
        <dbReference type="ARBA" id="ARBA00022676"/>
    </source>
</evidence>
<dbReference type="GO" id="GO:0016020">
    <property type="term" value="C:membrane"/>
    <property type="evidence" value="ECO:0007669"/>
    <property type="project" value="UniProtKB-SubCell"/>
</dbReference>
<evidence type="ECO:0000256" key="6">
    <source>
        <dbReference type="ARBA" id="ARBA00022989"/>
    </source>
</evidence>
<reference evidence="10" key="2">
    <citation type="submission" date="2020-10" db="UniProtKB">
        <authorList>
            <consortium name="WormBaseParasite"/>
        </authorList>
    </citation>
    <scope>IDENTIFICATION</scope>
</reference>
<accession>A0A7E4UQK7</accession>
<evidence type="ECO:0000256" key="1">
    <source>
        <dbReference type="ARBA" id="ARBA00004167"/>
    </source>
</evidence>
<dbReference type="WBParaSite" id="Pan_g11612.t1">
    <property type="protein sequence ID" value="Pan_g11612.t1"/>
    <property type="gene ID" value="Pan_g11612"/>
</dbReference>
<dbReference type="PANTHER" id="PTHR21645">
    <property type="entry name" value="GLYCOSYLTRANSFERASE FAMILY 92 PROTEIN"/>
    <property type="match status" value="1"/>
</dbReference>
<evidence type="ECO:0000313" key="9">
    <source>
        <dbReference type="Proteomes" id="UP000492821"/>
    </source>
</evidence>
<comment type="similarity">
    <text evidence="2 8">Belongs to the glycosyltransferase 92 family.</text>
</comment>